<evidence type="ECO:0000313" key="3">
    <source>
        <dbReference type="Proteomes" id="UP000253850"/>
    </source>
</evidence>
<dbReference type="KEGG" id="hbv:ABIV_0242"/>
<evidence type="ECO:0000313" key="4">
    <source>
        <dbReference type="Proteomes" id="UP000289193"/>
    </source>
</evidence>
<name>A0AAX2AA25_9BACT</name>
<evidence type="ECO:0000313" key="2">
    <source>
        <dbReference type="EMBL" id="RXK09546.1"/>
    </source>
</evidence>
<gene>
    <name evidence="1" type="ORF">ABIV_0242</name>
    <name evidence="2" type="ORF">CRV05_09580</name>
</gene>
<dbReference type="EMBL" id="CP031217">
    <property type="protein sequence ID" value="AXH11277.1"/>
    <property type="molecule type" value="Genomic_DNA"/>
</dbReference>
<evidence type="ECO:0008006" key="5">
    <source>
        <dbReference type="Google" id="ProtNLM"/>
    </source>
</evidence>
<proteinExistence type="predicted"/>
<accession>A0AAX2AA25</accession>
<reference evidence="2 4" key="1">
    <citation type="submission" date="2017-10" db="EMBL/GenBank/DDBJ databases">
        <title>Genomics of the genus Arcobacter.</title>
        <authorList>
            <person name="Perez-Cataluna A."/>
            <person name="Figueras M.J."/>
        </authorList>
    </citation>
    <scope>NUCLEOTIDE SEQUENCE [LARGE SCALE GENOMIC DNA]</scope>
    <source>
        <strain evidence="2 4">CECT 7835</strain>
    </source>
</reference>
<evidence type="ECO:0000313" key="1">
    <source>
        <dbReference type="EMBL" id="AXH11277.1"/>
    </source>
</evidence>
<dbReference type="Proteomes" id="UP000289193">
    <property type="component" value="Unassembled WGS sequence"/>
</dbReference>
<sequence>MKIKNIIFLLVISLLLSGCGIGAKSYEVFEEQQNSVIRNQISMLNPKLAYIKQNYNENEYIYIKDSSQIKHIPKECNYGFITKKDDPKQIPIRWEILSGKEYCKQQQQWILSF</sequence>
<dbReference type="RefSeq" id="WP_114838162.1">
    <property type="nucleotide sequence ID" value="NZ_CP031217.1"/>
</dbReference>
<organism evidence="2 4">
    <name type="scientific">Halarcobacter bivalviorum</name>
    <dbReference type="NCBI Taxonomy" id="663364"/>
    <lineage>
        <taxon>Bacteria</taxon>
        <taxon>Pseudomonadati</taxon>
        <taxon>Campylobacterota</taxon>
        <taxon>Epsilonproteobacteria</taxon>
        <taxon>Campylobacterales</taxon>
        <taxon>Arcobacteraceae</taxon>
        <taxon>Halarcobacter</taxon>
    </lineage>
</organism>
<dbReference type="EMBL" id="PDKM01000005">
    <property type="protein sequence ID" value="RXK09546.1"/>
    <property type="molecule type" value="Genomic_DNA"/>
</dbReference>
<keyword evidence="4" id="KW-1185">Reference proteome</keyword>
<dbReference type="PROSITE" id="PS51257">
    <property type="entry name" value="PROKAR_LIPOPROTEIN"/>
    <property type="match status" value="1"/>
</dbReference>
<protein>
    <recommendedName>
        <fullName evidence="5">Lipoprotein</fullName>
    </recommendedName>
</protein>
<reference evidence="1 3" key="2">
    <citation type="submission" date="2018-07" db="EMBL/GenBank/DDBJ databases">
        <title>Complete genome of the Arcobacter bivalviorum type strain LMG 26154.</title>
        <authorList>
            <person name="Miller W.G."/>
            <person name="Yee E."/>
            <person name="Bono J.L."/>
        </authorList>
    </citation>
    <scope>NUCLEOTIDE SEQUENCE [LARGE SCALE GENOMIC DNA]</scope>
    <source>
        <strain evidence="1 3">LMG 26154</strain>
    </source>
</reference>
<dbReference type="Proteomes" id="UP000253850">
    <property type="component" value="Chromosome"/>
</dbReference>
<dbReference type="AlphaFoldDB" id="A0AAX2AA25"/>